<dbReference type="CDD" id="cd01062">
    <property type="entry name" value="RNase_T2_prok"/>
    <property type="match status" value="1"/>
</dbReference>
<name>A0A087M4S1_9HYPH</name>
<dbReference type="InterPro" id="IPR001568">
    <property type="entry name" value="RNase_T2-like"/>
</dbReference>
<dbReference type="Proteomes" id="UP000028981">
    <property type="component" value="Unassembled WGS sequence"/>
</dbReference>
<keyword evidence="5" id="KW-1185">Reference proteome</keyword>
<evidence type="ECO:0000256" key="1">
    <source>
        <dbReference type="ARBA" id="ARBA00007469"/>
    </source>
</evidence>
<sequence>MRILITLLLVLLAIPARAEVPLTGYFTATQTCPAFQSISRETNPGDITTRPGTAYDLVAGNKAQPTHLWIVVPGAEPDRRWVSVTCGTRSTDAEGRVDEPTPPAPPLTYRGTQYILAVNWQPAFCELSPRKTECRNQRATSFEATNFTLHGLWPQPRSNEYCNVSTGDRYASEDGRWRDLPILDLPLAIRRDLDEVMPGSQSGLDRHEWTKHGTCYGTDARQYYADALDLMMALNTSEVAELFASNIGKRITLTQVRAAFDNAFGPGAGERVRMTCEQDGNRTIITELTIGLTGGVNGPDSLPRLIAAASPTDGGCRSGQVDAVGLR</sequence>
<keyword evidence="3" id="KW-0732">Signal</keyword>
<dbReference type="EMBL" id="JQGC01000004">
    <property type="protein sequence ID" value="KFL31874.1"/>
    <property type="molecule type" value="Genomic_DNA"/>
</dbReference>
<dbReference type="GO" id="GO:0003723">
    <property type="term" value="F:RNA binding"/>
    <property type="evidence" value="ECO:0007669"/>
    <property type="project" value="InterPro"/>
</dbReference>
<dbReference type="InterPro" id="IPR018188">
    <property type="entry name" value="RNase_T2_His_AS_1"/>
</dbReference>
<evidence type="ECO:0000256" key="3">
    <source>
        <dbReference type="SAM" id="SignalP"/>
    </source>
</evidence>
<dbReference type="InterPro" id="IPR039378">
    <property type="entry name" value="RNase_T2_prok"/>
</dbReference>
<comment type="similarity">
    <text evidence="1 2">Belongs to the RNase T2 family.</text>
</comment>
<dbReference type="PANTHER" id="PTHR11240:SF22">
    <property type="entry name" value="RIBONUCLEASE T2"/>
    <property type="match status" value="1"/>
</dbReference>
<dbReference type="InterPro" id="IPR033130">
    <property type="entry name" value="RNase_T2_His_AS_2"/>
</dbReference>
<dbReference type="PANTHER" id="PTHR11240">
    <property type="entry name" value="RIBONUCLEASE T2"/>
    <property type="match status" value="1"/>
</dbReference>
<evidence type="ECO:0000313" key="5">
    <source>
        <dbReference type="Proteomes" id="UP000028981"/>
    </source>
</evidence>
<organism evidence="4 5">
    <name type="scientific">Devosia riboflavina</name>
    <dbReference type="NCBI Taxonomy" id="46914"/>
    <lineage>
        <taxon>Bacteria</taxon>
        <taxon>Pseudomonadati</taxon>
        <taxon>Pseudomonadota</taxon>
        <taxon>Alphaproteobacteria</taxon>
        <taxon>Hyphomicrobiales</taxon>
        <taxon>Devosiaceae</taxon>
        <taxon>Devosia</taxon>
    </lineage>
</organism>
<protein>
    <submittedName>
        <fullName evidence="4">Uncharacterized protein</fullName>
    </submittedName>
</protein>
<dbReference type="InterPro" id="IPR036430">
    <property type="entry name" value="RNase_T2-like_sf"/>
</dbReference>
<dbReference type="GO" id="GO:0033897">
    <property type="term" value="F:ribonuclease T2 activity"/>
    <property type="evidence" value="ECO:0007669"/>
    <property type="project" value="InterPro"/>
</dbReference>
<dbReference type="Gene3D" id="3.90.730.10">
    <property type="entry name" value="Ribonuclease T2-like"/>
    <property type="match status" value="1"/>
</dbReference>
<dbReference type="Pfam" id="PF00445">
    <property type="entry name" value="Ribonuclease_T2"/>
    <property type="match status" value="1"/>
</dbReference>
<reference evidence="4 5" key="1">
    <citation type="submission" date="2014-08" db="EMBL/GenBank/DDBJ databases">
        <authorList>
            <person name="Hassan Y.I."/>
            <person name="Lepp D."/>
            <person name="Zhou T."/>
        </authorList>
    </citation>
    <scope>NUCLEOTIDE SEQUENCE [LARGE SCALE GENOMIC DNA]</scope>
    <source>
        <strain evidence="4 5">IFO13584</strain>
    </source>
</reference>
<dbReference type="PROSITE" id="PS00531">
    <property type="entry name" value="RNASE_T2_2"/>
    <property type="match status" value="1"/>
</dbReference>
<feature type="signal peptide" evidence="3">
    <location>
        <begin position="1"/>
        <end position="18"/>
    </location>
</feature>
<gene>
    <name evidence="4" type="ORF">JP75_05555</name>
</gene>
<dbReference type="GO" id="GO:0006401">
    <property type="term" value="P:RNA catabolic process"/>
    <property type="evidence" value="ECO:0007669"/>
    <property type="project" value="UniProtKB-ARBA"/>
</dbReference>
<feature type="chain" id="PRO_5001826005" evidence="3">
    <location>
        <begin position="19"/>
        <end position="327"/>
    </location>
</feature>
<comment type="caution">
    <text evidence="4">The sequence shown here is derived from an EMBL/GenBank/DDBJ whole genome shotgun (WGS) entry which is preliminary data.</text>
</comment>
<evidence type="ECO:0000313" key="4">
    <source>
        <dbReference type="EMBL" id="KFL31874.1"/>
    </source>
</evidence>
<proteinExistence type="inferred from homology"/>
<dbReference type="PROSITE" id="PS00530">
    <property type="entry name" value="RNASE_T2_1"/>
    <property type="match status" value="1"/>
</dbReference>
<dbReference type="AlphaFoldDB" id="A0A087M4S1"/>
<accession>A0A087M4S1</accession>
<dbReference type="SUPFAM" id="SSF55895">
    <property type="entry name" value="Ribonuclease Rh-like"/>
    <property type="match status" value="1"/>
</dbReference>
<evidence type="ECO:0000256" key="2">
    <source>
        <dbReference type="RuleBase" id="RU004328"/>
    </source>
</evidence>